<feature type="region of interest" description="Disordered" evidence="1">
    <location>
        <begin position="1"/>
        <end position="68"/>
    </location>
</feature>
<evidence type="ECO:0000313" key="3">
    <source>
        <dbReference type="Proteomes" id="UP001283361"/>
    </source>
</evidence>
<gene>
    <name evidence="2" type="ORF">RRG08_045714</name>
</gene>
<proteinExistence type="predicted"/>
<reference evidence="2" key="1">
    <citation type="journal article" date="2023" name="G3 (Bethesda)">
        <title>A reference genome for the long-term kleptoplast-retaining sea slug Elysia crispata morphotype clarki.</title>
        <authorList>
            <person name="Eastman K.E."/>
            <person name="Pendleton A.L."/>
            <person name="Shaikh M.A."/>
            <person name="Suttiyut T."/>
            <person name="Ogas R."/>
            <person name="Tomko P."/>
            <person name="Gavelis G."/>
            <person name="Widhalm J.R."/>
            <person name="Wisecaver J.H."/>
        </authorList>
    </citation>
    <scope>NUCLEOTIDE SEQUENCE</scope>
    <source>
        <strain evidence="2">ECLA1</strain>
    </source>
</reference>
<feature type="compositionally biased region" description="Polar residues" evidence="1">
    <location>
        <begin position="30"/>
        <end position="48"/>
    </location>
</feature>
<keyword evidence="3" id="KW-1185">Reference proteome</keyword>
<comment type="caution">
    <text evidence="2">The sequence shown here is derived from an EMBL/GenBank/DDBJ whole genome shotgun (WGS) entry which is preliminary data.</text>
</comment>
<name>A0AAE0Z436_9GAST</name>
<dbReference type="AlphaFoldDB" id="A0AAE0Z436"/>
<evidence type="ECO:0000256" key="1">
    <source>
        <dbReference type="SAM" id="MobiDB-lite"/>
    </source>
</evidence>
<dbReference type="Proteomes" id="UP001283361">
    <property type="component" value="Unassembled WGS sequence"/>
</dbReference>
<evidence type="ECO:0000313" key="2">
    <source>
        <dbReference type="EMBL" id="KAK3761487.1"/>
    </source>
</evidence>
<protein>
    <submittedName>
        <fullName evidence="2">Uncharacterized protein</fullName>
    </submittedName>
</protein>
<organism evidence="2 3">
    <name type="scientific">Elysia crispata</name>
    <name type="common">lettuce slug</name>
    <dbReference type="NCBI Taxonomy" id="231223"/>
    <lineage>
        <taxon>Eukaryota</taxon>
        <taxon>Metazoa</taxon>
        <taxon>Spiralia</taxon>
        <taxon>Lophotrochozoa</taxon>
        <taxon>Mollusca</taxon>
        <taxon>Gastropoda</taxon>
        <taxon>Heterobranchia</taxon>
        <taxon>Euthyneura</taxon>
        <taxon>Panpulmonata</taxon>
        <taxon>Sacoglossa</taxon>
        <taxon>Placobranchoidea</taxon>
        <taxon>Plakobranchidae</taxon>
        <taxon>Elysia</taxon>
    </lineage>
</organism>
<dbReference type="EMBL" id="JAWDGP010004884">
    <property type="protein sequence ID" value="KAK3761487.1"/>
    <property type="molecule type" value="Genomic_DNA"/>
</dbReference>
<accession>A0AAE0Z436</accession>
<sequence length="110" mass="12030">MIAEHPHSTSPNINNAHCHFLTGTSRHKSTAQTRGSNPNTPGTINTKSLGADDNMPRDSGYPSRHNQSQFVRGFPVVVPCREVRPRDEKHTTMKLSAVCLSAVWGPPSQS</sequence>